<keyword evidence="2" id="KW-1185">Reference proteome</keyword>
<dbReference type="Proteomes" id="UP000001073">
    <property type="component" value="Chromosome 13"/>
</dbReference>
<sequence length="71" mass="7335">APHLSKSADIFIFPTLSVRSPPPLDARAPGLVSCAAPRTASHQPAPPLSCSTLICPPPRGFHCPRGENAPG</sequence>
<dbReference type="AlphaFoldDB" id="A0A2I3HSK5"/>
<proteinExistence type="predicted"/>
<organism evidence="1 2">
    <name type="scientific">Nomascus leucogenys</name>
    <name type="common">Northern white-cheeked gibbon</name>
    <name type="synonym">Hylobates leucogenys</name>
    <dbReference type="NCBI Taxonomy" id="61853"/>
    <lineage>
        <taxon>Eukaryota</taxon>
        <taxon>Metazoa</taxon>
        <taxon>Chordata</taxon>
        <taxon>Craniata</taxon>
        <taxon>Vertebrata</taxon>
        <taxon>Euteleostomi</taxon>
        <taxon>Mammalia</taxon>
        <taxon>Eutheria</taxon>
        <taxon>Euarchontoglires</taxon>
        <taxon>Primates</taxon>
        <taxon>Haplorrhini</taxon>
        <taxon>Catarrhini</taxon>
        <taxon>Hylobatidae</taxon>
        <taxon>Nomascus</taxon>
    </lineage>
</organism>
<protein>
    <submittedName>
        <fullName evidence="1">Uncharacterized protein</fullName>
    </submittedName>
</protein>
<accession>A0A2I3HSK5</accession>
<dbReference type="OMA" id="DILIFPM"/>
<reference evidence="1" key="3">
    <citation type="submission" date="2025-09" db="UniProtKB">
        <authorList>
            <consortium name="Ensembl"/>
        </authorList>
    </citation>
    <scope>IDENTIFICATION</scope>
</reference>
<dbReference type="InParanoid" id="A0A2I3HSK5"/>
<name>A0A2I3HSK5_NOMLE</name>
<reference evidence="1" key="2">
    <citation type="submission" date="2025-08" db="UniProtKB">
        <authorList>
            <consortium name="Ensembl"/>
        </authorList>
    </citation>
    <scope>IDENTIFICATION</scope>
</reference>
<reference evidence="1 2" key="1">
    <citation type="submission" date="2012-10" db="EMBL/GenBank/DDBJ databases">
        <authorList>
            <consortium name="Gibbon Genome Sequencing Consortium"/>
        </authorList>
    </citation>
    <scope>NUCLEOTIDE SEQUENCE [LARGE SCALE GENOMIC DNA]</scope>
</reference>
<evidence type="ECO:0000313" key="2">
    <source>
        <dbReference type="Proteomes" id="UP000001073"/>
    </source>
</evidence>
<evidence type="ECO:0000313" key="1">
    <source>
        <dbReference type="Ensembl" id="ENSNLEP00000046578.1"/>
    </source>
</evidence>
<dbReference type="GeneTree" id="ENSGT00910000147305"/>
<dbReference type="Ensembl" id="ENSNLET00000042752.1">
    <property type="protein sequence ID" value="ENSNLEP00000046578.1"/>
    <property type="gene ID" value="ENSNLEG00000028976.1"/>
</dbReference>
<dbReference type="EMBL" id="ADFV01004010">
    <property type="status" value="NOT_ANNOTATED_CDS"/>
    <property type="molecule type" value="Genomic_DNA"/>
</dbReference>